<reference evidence="3 4" key="1">
    <citation type="submission" date="2019-04" db="EMBL/GenBank/DDBJ databases">
        <title>Annotation for the trematode Fasciola gigantica.</title>
        <authorList>
            <person name="Choi Y.-J."/>
        </authorList>
    </citation>
    <scope>NUCLEOTIDE SEQUENCE [LARGE SCALE GENOMIC DNA]</scope>
    <source>
        <strain evidence="3">Uganda_cow_1</strain>
    </source>
</reference>
<dbReference type="STRING" id="46835.A0A504ZCJ3"/>
<keyword evidence="4" id="KW-1185">Reference proteome</keyword>
<keyword evidence="3" id="KW-0808">Transferase</keyword>
<evidence type="ECO:0000313" key="4">
    <source>
        <dbReference type="Proteomes" id="UP000316759"/>
    </source>
</evidence>
<sequence>MRILTWCIYLAAILSLCLCILFLQQLYQSPIPVNLVIKHIYVEPYLVRANLSPTHVTQLPNLSQLHWPPLQVADKPAGIRLINETGPVQPLPDVFEPVMSRGQRELCKHLLRLFAKVMFDNGYGDKFMLYGGTLIGSYRHHDFIPWDDDVDVLVSADIRPKVQTYLDALGPKYHLTKQRDRDKFHTFISPEFNVNATDVLVSRRSSDYSWGWPYLDIGYYWENATHIGEIGSSYGRTYEWPKEFILPPRLRPLGEEWYPVPYRTAEFLRLTYGTDRQCVVYGYSHVLEGGGPSGKTFCENLAIRYPFVEHRAVSKSDYQIITPSSVTDVFVLGEERLVLRDVVGHPYVLHTLVMPMLESETRSETYGFGERV</sequence>
<name>A0A504ZCJ3_FASGI</name>
<proteinExistence type="predicted"/>
<dbReference type="Pfam" id="PF04991">
    <property type="entry name" value="LicD"/>
    <property type="match status" value="1"/>
</dbReference>
<feature type="chain" id="PRO_5021224497" evidence="1">
    <location>
        <begin position="20"/>
        <end position="372"/>
    </location>
</feature>
<dbReference type="EMBL" id="SUNJ01000490">
    <property type="protein sequence ID" value="TPP67618.1"/>
    <property type="molecule type" value="Genomic_DNA"/>
</dbReference>
<gene>
    <name evidence="3" type="ORF">FGIG_09123</name>
</gene>
<dbReference type="OrthoDB" id="419198at2759"/>
<dbReference type="PANTHER" id="PTHR43404">
    <property type="entry name" value="LIPOPOLYSACCHARIDE CHOLINEPHOSPHOTRANSFERASE LICD"/>
    <property type="match status" value="1"/>
</dbReference>
<evidence type="ECO:0000256" key="1">
    <source>
        <dbReference type="SAM" id="SignalP"/>
    </source>
</evidence>
<comment type="caution">
    <text evidence="3">The sequence shown here is derived from an EMBL/GenBank/DDBJ whole genome shotgun (WGS) entry which is preliminary data.</text>
</comment>
<dbReference type="GO" id="GO:0009100">
    <property type="term" value="P:glycoprotein metabolic process"/>
    <property type="evidence" value="ECO:0007669"/>
    <property type="project" value="UniProtKB-ARBA"/>
</dbReference>
<feature type="domain" description="LicD/FKTN/FKRP nucleotidyltransferase" evidence="2">
    <location>
        <begin position="127"/>
        <end position="154"/>
    </location>
</feature>
<dbReference type="InterPro" id="IPR007074">
    <property type="entry name" value="LicD/FKTN/FKRP_NTP_transf"/>
</dbReference>
<evidence type="ECO:0000259" key="2">
    <source>
        <dbReference type="Pfam" id="PF04991"/>
    </source>
</evidence>
<dbReference type="GO" id="GO:0016740">
    <property type="term" value="F:transferase activity"/>
    <property type="evidence" value="ECO:0007669"/>
    <property type="project" value="UniProtKB-KW"/>
</dbReference>
<accession>A0A504ZCJ3</accession>
<dbReference type="Proteomes" id="UP000316759">
    <property type="component" value="Unassembled WGS sequence"/>
</dbReference>
<dbReference type="AlphaFoldDB" id="A0A504ZCJ3"/>
<dbReference type="PANTHER" id="PTHR43404:SF1">
    <property type="entry name" value="MNN4P"/>
    <property type="match status" value="1"/>
</dbReference>
<evidence type="ECO:0000313" key="3">
    <source>
        <dbReference type="EMBL" id="TPP67618.1"/>
    </source>
</evidence>
<protein>
    <submittedName>
        <fullName evidence="3">Lipopolysaccharide choline phosphotransferase protein</fullName>
    </submittedName>
</protein>
<dbReference type="InterPro" id="IPR052942">
    <property type="entry name" value="LPS_cholinephosphotransferase"/>
</dbReference>
<organism evidence="3 4">
    <name type="scientific">Fasciola gigantica</name>
    <name type="common">Giant liver fluke</name>
    <dbReference type="NCBI Taxonomy" id="46835"/>
    <lineage>
        <taxon>Eukaryota</taxon>
        <taxon>Metazoa</taxon>
        <taxon>Spiralia</taxon>
        <taxon>Lophotrochozoa</taxon>
        <taxon>Platyhelminthes</taxon>
        <taxon>Trematoda</taxon>
        <taxon>Digenea</taxon>
        <taxon>Plagiorchiida</taxon>
        <taxon>Echinostomata</taxon>
        <taxon>Echinostomatoidea</taxon>
        <taxon>Fasciolidae</taxon>
        <taxon>Fasciola</taxon>
    </lineage>
</organism>
<feature type="signal peptide" evidence="1">
    <location>
        <begin position="1"/>
        <end position="19"/>
    </location>
</feature>
<keyword evidence="1" id="KW-0732">Signal</keyword>